<dbReference type="AlphaFoldDB" id="A0A5E4PXH7"/>
<proteinExistence type="predicted"/>
<name>A0A5E4PXH7_9NEOP</name>
<accession>A0A5E4PXH7</accession>
<dbReference type="Proteomes" id="UP000324832">
    <property type="component" value="Unassembled WGS sequence"/>
</dbReference>
<reference evidence="2 3" key="1">
    <citation type="submission" date="2017-07" db="EMBL/GenBank/DDBJ databases">
        <authorList>
            <person name="Talla V."/>
            <person name="Backstrom N."/>
        </authorList>
    </citation>
    <scope>NUCLEOTIDE SEQUENCE [LARGE SCALE GENOMIC DNA]</scope>
</reference>
<feature type="domain" description="PLC-beta PH" evidence="1">
    <location>
        <begin position="16"/>
        <end position="112"/>
    </location>
</feature>
<dbReference type="Gene3D" id="2.30.29.240">
    <property type="match status" value="1"/>
</dbReference>
<protein>
    <recommendedName>
        <fullName evidence="1">PLC-beta PH domain-containing protein</fullName>
    </recommendedName>
</protein>
<evidence type="ECO:0000259" key="1">
    <source>
        <dbReference type="Pfam" id="PF17787"/>
    </source>
</evidence>
<keyword evidence="3" id="KW-1185">Reference proteome</keyword>
<dbReference type="EMBL" id="FZQP02000670">
    <property type="protein sequence ID" value="VVC89975.1"/>
    <property type="molecule type" value="Genomic_DNA"/>
</dbReference>
<sequence>MSTGAKITGISLKPIEVSKALQDGEKFIKWDEANNYCHSFSGIANTMANGFHLDSSSPSADSGAGLPVTLRVDSNGFYLYWTDQNMEVEMLDIATIRDVRTGVNAKVPKTKNFFFLVRYFYCIALLNNPMRVNAIYCLSESLEIVATVILNVRVYRVGAWKKARMIKSPQIDRGSGNDPSFYLSTAETLEKRLQKLDPSTDNNRPNLTLIITKHSLSSGLLGHFYPMRNF</sequence>
<evidence type="ECO:0000313" key="2">
    <source>
        <dbReference type="EMBL" id="VVC89975.1"/>
    </source>
</evidence>
<gene>
    <name evidence="2" type="ORF">LSINAPIS_LOCUS2988</name>
</gene>
<dbReference type="SUPFAM" id="SSF50729">
    <property type="entry name" value="PH domain-like"/>
    <property type="match status" value="1"/>
</dbReference>
<dbReference type="InterPro" id="IPR037862">
    <property type="entry name" value="PLC-beta_PH"/>
</dbReference>
<organism evidence="2 3">
    <name type="scientific">Leptidea sinapis</name>
    <dbReference type="NCBI Taxonomy" id="189913"/>
    <lineage>
        <taxon>Eukaryota</taxon>
        <taxon>Metazoa</taxon>
        <taxon>Ecdysozoa</taxon>
        <taxon>Arthropoda</taxon>
        <taxon>Hexapoda</taxon>
        <taxon>Insecta</taxon>
        <taxon>Pterygota</taxon>
        <taxon>Neoptera</taxon>
        <taxon>Endopterygota</taxon>
        <taxon>Lepidoptera</taxon>
        <taxon>Glossata</taxon>
        <taxon>Ditrysia</taxon>
        <taxon>Papilionoidea</taxon>
        <taxon>Pieridae</taxon>
        <taxon>Dismorphiinae</taxon>
        <taxon>Leptidea</taxon>
    </lineage>
</organism>
<evidence type="ECO:0000313" key="3">
    <source>
        <dbReference type="Proteomes" id="UP000324832"/>
    </source>
</evidence>
<dbReference type="Pfam" id="PF17787">
    <property type="entry name" value="PH_14"/>
    <property type="match status" value="1"/>
</dbReference>